<protein>
    <submittedName>
        <fullName evidence="2">Uncharacterized protein</fullName>
    </submittedName>
</protein>
<feature type="signal peptide" evidence="1">
    <location>
        <begin position="1"/>
        <end position="27"/>
    </location>
</feature>
<keyword evidence="1" id="KW-0732">Signal</keyword>
<dbReference type="Proteomes" id="UP001319104">
    <property type="component" value="Unassembled WGS sequence"/>
</dbReference>
<dbReference type="AlphaFoldDB" id="A0AAP2CJV4"/>
<evidence type="ECO:0000313" key="2">
    <source>
        <dbReference type="EMBL" id="MBS9523122.1"/>
    </source>
</evidence>
<organism evidence="2 3">
    <name type="scientific">Litoribacter ruber</name>
    <dbReference type="NCBI Taxonomy" id="702568"/>
    <lineage>
        <taxon>Bacteria</taxon>
        <taxon>Pseudomonadati</taxon>
        <taxon>Bacteroidota</taxon>
        <taxon>Cytophagia</taxon>
        <taxon>Cytophagales</taxon>
        <taxon>Cyclobacteriaceae</taxon>
        <taxon>Litoribacter</taxon>
    </lineage>
</organism>
<comment type="caution">
    <text evidence="2">The sequence shown here is derived from an EMBL/GenBank/DDBJ whole genome shotgun (WGS) entry which is preliminary data.</text>
</comment>
<sequence>MNSFMFRLLKASLSLFFILVISHHLTAQQRDRYEGEYTYNNEDGTAVFSFYEGRDGEIIIDGSFNFSKRTIDTVDRTVLNKLNVIGRYIENQKDGVWRYDNETHRVELRDVVDFEVITDLESEDYELTAEYQKGILQGTWQYRENKFERNRIEPLFRSEPFTFQNNKIVGNISFEQFGDYLSYNINGRLNNQGVMVGEWEFTYMEDTVYVRETRRYEDGFLLGIRRTNIDTREVIQEVIYYDIINRLDRINQGEETEIGIAEERFGLEFSDGYREGFQEMQGQALGNEFLRHVLSRILQYDEGFVNEDGELIQYPIHTRRFEYPVSKEDRNNIGEIGEVFENLREEIEGFSTMNALAINRFRDDSLAFAYEYYQRRDSTLNQLEPIVEMLTSDQIRFINQENFTREGLPFLLESDTIRYDYSEEVREKVVEYSYEEDASLTSRVLSYIQQELEKSSQIGGYITSELEVLEQTDDLATLEARILERKAEVDSIYLNHEAISDRDLQMFESVYSNILQSEFNRMSQSYSELDTYLDRMQKGEVILDLINEMQEQFDRLAAVYPTIADIDELYQEETFNPFTYTRYNVRAKERLFDNGGMVLFIHYVRQLEQEEDYTQIKSHLDNIERLQERLIELRDQDTRRIERRLGRRTSINRIEAALDL</sequence>
<proteinExistence type="predicted"/>
<gene>
    <name evidence="2" type="ORF">KI659_03740</name>
</gene>
<dbReference type="EMBL" id="JAHCMY010000001">
    <property type="protein sequence ID" value="MBS9523122.1"/>
    <property type="molecule type" value="Genomic_DNA"/>
</dbReference>
<name>A0AAP2CJV4_9BACT</name>
<feature type="chain" id="PRO_5042915206" evidence="1">
    <location>
        <begin position="28"/>
        <end position="660"/>
    </location>
</feature>
<accession>A0AAP2CJV4</accession>
<dbReference type="RefSeq" id="WP_213943986.1">
    <property type="nucleotide sequence ID" value="NZ_JAHCMY010000001.1"/>
</dbReference>
<keyword evidence="3" id="KW-1185">Reference proteome</keyword>
<evidence type="ECO:0000313" key="3">
    <source>
        <dbReference type="Proteomes" id="UP001319104"/>
    </source>
</evidence>
<reference evidence="2 3" key="1">
    <citation type="submission" date="2021-05" db="EMBL/GenBank/DDBJ databases">
        <authorList>
            <person name="Zhang Z.D."/>
            <person name="Osman G."/>
        </authorList>
    </citation>
    <scope>NUCLEOTIDE SEQUENCE [LARGE SCALE GENOMIC DNA]</scope>
    <source>
        <strain evidence="2 3">KCTC 32217</strain>
    </source>
</reference>
<evidence type="ECO:0000256" key="1">
    <source>
        <dbReference type="SAM" id="SignalP"/>
    </source>
</evidence>